<evidence type="ECO:0008006" key="4">
    <source>
        <dbReference type="Google" id="ProtNLM"/>
    </source>
</evidence>
<dbReference type="OMA" id="DRRECRE"/>
<name>A0A0D3AUM8_BRAOL</name>
<keyword evidence="3" id="KW-1185">Reference proteome</keyword>
<dbReference type="EnsemblPlants" id="Bo2g130300.1">
    <property type="protein sequence ID" value="Bo2g130300.1"/>
    <property type="gene ID" value="Bo2g130300"/>
</dbReference>
<feature type="region of interest" description="Disordered" evidence="1">
    <location>
        <begin position="40"/>
        <end position="75"/>
    </location>
</feature>
<evidence type="ECO:0000313" key="3">
    <source>
        <dbReference type="Proteomes" id="UP000032141"/>
    </source>
</evidence>
<feature type="region of interest" description="Disordered" evidence="1">
    <location>
        <begin position="1"/>
        <end position="25"/>
    </location>
</feature>
<evidence type="ECO:0000313" key="2">
    <source>
        <dbReference type="EnsemblPlants" id="Bo2g130300.1"/>
    </source>
</evidence>
<dbReference type="Proteomes" id="UP000032141">
    <property type="component" value="Chromosome C2"/>
</dbReference>
<feature type="compositionally biased region" description="Acidic residues" evidence="1">
    <location>
        <begin position="52"/>
        <end position="62"/>
    </location>
</feature>
<accession>A0A0D3AUM8</accession>
<feature type="compositionally biased region" description="Basic and acidic residues" evidence="1">
    <location>
        <begin position="63"/>
        <end position="75"/>
    </location>
</feature>
<protein>
    <recommendedName>
        <fullName evidence="4">Transposase MuDR plant domain-containing protein</fullName>
    </recommendedName>
</protein>
<dbReference type="HOGENOM" id="CLU_1951766_0_0_1"/>
<dbReference type="AlphaFoldDB" id="A0A0D3AUM8"/>
<reference evidence="2" key="2">
    <citation type="submission" date="2015-03" db="UniProtKB">
        <authorList>
            <consortium name="EnsemblPlants"/>
        </authorList>
    </citation>
    <scope>IDENTIFICATION</scope>
</reference>
<sequence>METVGESTIPSLRDESDDEEEMERHAFRVEEDVAAFINEPPIRHNIYPNTETDSDTDEEKDGEEQQMKRQRTRERYRIKRGDGNLFEGQVFFNGVVFKEAVLDYALKTGHNIKQYSIRTPMVTTIRIIV</sequence>
<evidence type="ECO:0000256" key="1">
    <source>
        <dbReference type="SAM" id="MobiDB-lite"/>
    </source>
</evidence>
<proteinExistence type="predicted"/>
<organism evidence="2 3">
    <name type="scientific">Brassica oleracea var. oleracea</name>
    <dbReference type="NCBI Taxonomy" id="109376"/>
    <lineage>
        <taxon>Eukaryota</taxon>
        <taxon>Viridiplantae</taxon>
        <taxon>Streptophyta</taxon>
        <taxon>Embryophyta</taxon>
        <taxon>Tracheophyta</taxon>
        <taxon>Spermatophyta</taxon>
        <taxon>Magnoliopsida</taxon>
        <taxon>eudicotyledons</taxon>
        <taxon>Gunneridae</taxon>
        <taxon>Pentapetalae</taxon>
        <taxon>rosids</taxon>
        <taxon>malvids</taxon>
        <taxon>Brassicales</taxon>
        <taxon>Brassicaceae</taxon>
        <taxon>Brassiceae</taxon>
        <taxon>Brassica</taxon>
    </lineage>
</organism>
<reference evidence="2 3" key="1">
    <citation type="journal article" date="2014" name="Genome Biol.">
        <title>Transcriptome and methylome profiling reveals relics of genome dominance in the mesopolyploid Brassica oleracea.</title>
        <authorList>
            <person name="Parkin I.A."/>
            <person name="Koh C."/>
            <person name="Tang H."/>
            <person name="Robinson S.J."/>
            <person name="Kagale S."/>
            <person name="Clarke W.E."/>
            <person name="Town C.D."/>
            <person name="Nixon J."/>
            <person name="Krishnakumar V."/>
            <person name="Bidwell S.L."/>
            <person name="Denoeud F."/>
            <person name="Belcram H."/>
            <person name="Links M.G."/>
            <person name="Just J."/>
            <person name="Clarke C."/>
            <person name="Bender T."/>
            <person name="Huebert T."/>
            <person name="Mason A.S."/>
            <person name="Pires J.C."/>
            <person name="Barker G."/>
            <person name="Moore J."/>
            <person name="Walley P.G."/>
            <person name="Manoli S."/>
            <person name="Batley J."/>
            <person name="Edwards D."/>
            <person name="Nelson M.N."/>
            <person name="Wang X."/>
            <person name="Paterson A.H."/>
            <person name="King G."/>
            <person name="Bancroft I."/>
            <person name="Chalhoub B."/>
            <person name="Sharpe A.G."/>
        </authorList>
    </citation>
    <scope>NUCLEOTIDE SEQUENCE</scope>
    <source>
        <strain evidence="2 3">cv. TO1000</strain>
    </source>
</reference>
<feature type="compositionally biased region" description="Polar residues" evidence="1">
    <location>
        <begin position="1"/>
        <end position="10"/>
    </location>
</feature>
<dbReference type="Gramene" id="Bo2g130300.1">
    <property type="protein sequence ID" value="Bo2g130300.1"/>
    <property type="gene ID" value="Bo2g130300"/>
</dbReference>